<dbReference type="GO" id="GO:0046656">
    <property type="term" value="P:folic acid biosynthetic process"/>
    <property type="evidence" value="ECO:0007669"/>
    <property type="project" value="UniProtKB-KW"/>
</dbReference>
<dbReference type="EC" id="4.1.2.25" evidence="4"/>
<sequence length="143" mass="16368">MICKVEVGNLECFGCHGVKDREKEQEQPFLVSLECTMSAWSDGDDYVCYSNLCDMVRSYVKTQKKNLLEELATDLAVLIFSMSPSSIDTCTVSIRKPTVEKNKRADLIQVSQTLGAEEYENLTRPDVWLWKREYMASPKTPRN</sequence>
<keyword evidence="6 9" id="KW-0456">Lyase</keyword>
<proteinExistence type="inferred from homology"/>
<reference evidence="9" key="1">
    <citation type="submission" date="2013-12" db="EMBL/GenBank/DDBJ databases">
        <authorList>
            <person name="Omoto C.K."/>
            <person name="Sibley D."/>
            <person name="Venepally P."/>
            <person name="Hadjithomas M."/>
            <person name="Karamycheva S."/>
            <person name="Brunk B."/>
            <person name="Roos D."/>
            <person name="Caler E."/>
            <person name="Lorenzi H."/>
        </authorList>
    </citation>
    <scope>NUCLEOTIDE SEQUENCE</scope>
</reference>
<evidence type="ECO:0000259" key="8">
    <source>
        <dbReference type="SMART" id="SM00905"/>
    </source>
</evidence>
<evidence type="ECO:0000256" key="1">
    <source>
        <dbReference type="ARBA" id="ARBA00001353"/>
    </source>
</evidence>
<dbReference type="Proteomes" id="UP000019763">
    <property type="component" value="Unassembled WGS sequence"/>
</dbReference>
<comment type="pathway">
    <text evidence="2">Cofactor biosynthesis; tetrahydrofolate biosynthesis; 2-amino-4-hydroxy-6-hydroxymethyl-7,8-dihydropteridine diphosphate from 7,8-dihydroneopterin triphosphate: step 3/4.</text>
</comment>
<evidence type="ECO:0000313" key="9">
    <source>
        <dbReference type="EMBL" id="EZG43954.1"/>
    </source>
</evidence>
<dbReference type="PANTHER" id="PTHR42844:SF1">
    <property type="entry name" value="DIHYDRONEOPTERIN ALDOLASE 1-RELATED"/>
    <property type="match status" value="1"/>
</dbReference>
<evidence type="ECO:0000313" key="10">
    <source>
        <dbReference type="Proteomes" id="UP000019763"/>
    </source>
</evidence>
<dbReference type="NCBIfam" id="TIGR00526">
    <property type="entry name" value="folB_dom"/>
    <property type="match status" value="1"/>
</dbReference>
<gene>
    <name evidence="9" type="ORF">GNI_155470</name>
</gene>
<dbReference type="EMBL" id="AFNH02001161">
    <property type="protein sequence ID" value="EZG43954.1"/>
    <property type="molecule type" value="Genomic_DNA"/>
</dbReference>
<comment type="caution">
    <text evidence="9">The sequence shown here is derived from an EMBL/GenBank/DDBJ whole genome shotgun (WGS) entry which is preliminary data.</text>
</comment>
<dbReference type="InterPro" id="IPR043133">
    <property type="entry name" value="GTP-CH-I_C/QueF"/>
</dbReference>
<evidence type="ECO:0000256" key="7">
    <source>
        <dbReference type="ARBA" id="ARBA00032903"/>
    </source>
</evidence>
<comment type="similarity">
    <text evidence="3">Belongs to the DHNA family.</text>
</comment>
<evidence type="ECO:0000256" key="3">
    <source>
        <dbReference type="ARBA" id="ARBA00005708"/>
    </source>
</evidence>
<organism evidence="9 10">
    <name type="scientific">Gregarina niphandrodes</name>
    <name type="common">Septate eugregarine</name>
    <dbReference type="NCBI Taxonomy" id="110365"/>
    <lineage>
        <taxon>Eukaryota</taxon>
        <taxon>Sar</taxon>
        <taxon>Alveolata</taxon>
        <taxon>Apicomplexa</taxon>
        <taxon>Conoidasida</taxon>
        <taxon>Gregarinasina</taxon>
        <taxon>Eugregarinorida</taxon>
        <taxon>Gregarinidae</taxon>
        <taxon>Gregarina</taxon>
    </lineage>
</organism>
<dbReference type="GO" id="GO:0005737">
    <property type="term" value="C:cytoplasm"/>
    <property type="evidence" value="ECO:0007669"/>
    <property type="project" value="TreeGrafter"/>
</dbReference>
<evidence type="ECO:0000256" key="6">
    <source>
        <dbReference type="ARBA" id="ARBA00023239"/>
    </source>
</evidence>
<dbReference type="SUPFAM" id="SSF55620">
    <property type="entry name" value="Tetrahydrobiopterin biosynthesis enzymes-like"/>
    <property type="match status" value="1"/>
</dbReference>
<dbReference type="RefSeq" id="XP_011132885.1">
    <property type="nucleotide sequence ID" value="XM_011134583.1"/>
</dbReference>
<protein>
    <recommendedName>
        <fullName evidence="4">dihydroneopterin aldolase</fullName>
        <ecNumber evidence="4">4.1.2.25</ecNumber>
    </recommendedName>
    <alternativeName>
        <fullName evidence="7">7,8-dihydroneopterin aldolase</fullName>
    </alternativeName>
</protein>
<dbReference type="InterPro" id="IPR006157">
    <property type="entry name" value="FolB_dom"/>
</dbReference>
<dbReference type="VEuPathDB" id="CryptoDB:GNI_155470"/>
<dbReference type="InterPro" id="IPR006156">
    <property type="entry name" value="Dihydroneopterin_aldolase"/>
</dbReference>
<keyword evidence="10" id="KW-1185">Reference proteome</keyword>
<name>A0A023AZ99_GRENI</name>
<evidence type="ECO:0000256" key="5">
    <source>
        <dbReference type="ARBA" id="ARBA00022909"/>
    </source>
</evidence>
<dbReference type="Pfam" id="PF02152">
    <property type="entry name" value="FolB"/>
    <property type="match status" value="1"/>
</dbReference>
<dbReference type="GeneID" id="22915378"/>
<dbReference type="AlphaFoldDB" id="A0A023AZ99"/>
<accession>A0A023AZ99</accession>
<dbReference type="SMART" id="SM00905">
    <property type="entry name" value="FolB"/>
    <property type="match status" value="1"/>
</dbReference>
<feature type="domain" description="Dihydroneopterin aldolase/epimerase" evidence="8">
    <location>
        <begin position="5"/>
        <end position="112"/>
    </location>
</feature>
<evidence type="ECO:0000256" key="2">
    <source>
        <dbReference type="ARBA" id="ARBA00005013"/>
    </source>
</evidence>
<comment type="catalytic activity">
    <reaction evidence="1">
        <text>7,8-dihydroneopterin = 6-hydroxymethyl-7,8-dihydropterin + glycolaldehyde</text>
        <dbReference type="Rhea" id="RHEA:10540"/>
        <dbReference type="ChEBI" id="CHEBI:17001"/>
        <dbReference type="ChEBI" id="CHEBI:17071"/>
        <dbReference type="ChEBI" id="CHEBI:44841"/>
        <dbReference type="EC" id="4.1.2.25"/>
    </reaction>
</comment>
<keyword evidence="5" id="KW-0289">Folate biosynthesis</keyword>
<dbReference type="PANTHER" id="PTHR42844">
    <property type="entry name" value="DIHYDRONEOPTERIN ALDOLASE 1-RELATED"/>
    <property type="match status" value="1"/>
</dbReference>
<evidence type="ECO:0000256" key="4">
    <source>
        <dbReference type="ARBA" id="ARBA00013043"/>
    </source>
</evidence>
<dbReference type="GO" id="GO:0004150">
    <property type="term" value="F:dihydroneopterin aldolase activity"/>
    <property type="evidence" value="ECO:0007669"/>
    <property type="project" value="UniProtKB-EC"/>
</dbReference>
<dbReference type="Gene3D" id="3.30.1130.10">
    <property type="match status" value="1"/>
</dbReference>